<evidence type="ECO:0000313" key="2">
    <source>
        <dbReference type="Proteomes" id="UP000276055"/>
    </source>
</evidence>
<dbReference type="EMBL" id="RBIR01000001">
    <property type="protein sequence ID" value="RKR29815.1"/>
    <property type="molecule type" value="Genomic_DNA"/>
</dbReference>
<dbReference type="RefSeq" id="WP_120949971.1">
    <property type="nucleotide sequence ID" value="NZ_RBIR01000001.1"/>
</dbReference>
<evidence type="ECO:0000313" key="1">
    <source>
        <dbReference type="EMBL" id="RKR29815.1"/>
    </source>
</evidence>
<dbReference type="AlphaFoldDB" id="A0A495FKS3"/>
<name>A0A495FKS3_9MICC</name>
<dbReference type="OrthoDB" id="4966081at2"/>
<protein>
    <submittedName>
        <fullName evidence="1">Uncharacterized protein</fullName>
    </submittedName>
</protein>
<organism evidence="1 2">
    <name type="scientific">Arthrobacter oryzae</name>
    <dbReference type="NCBI Taxonomy" id="409290"/>
    <lineage>
        <taxon>Bacteria</taxon>
        <taxon>Bacillati</taxon>
        <taxon>Actinomycetota</taxon>
        <taxon>Actinomycetes</taxon>
        <taxon>Micrococcales</taxon>
        <taxon>Micrococcaceae</taxon>
        <taxon>Arthrobacter</taxon>
    </lineage>
</organism>
<dbReference type="Proteomes" id="UP000276055">
    <property type="component" value="Unassembled WGS sequence"/>
</dbReference>
<accession>A0A495FKS3</accession>
<sequence length="112" mass="12462">MHELINLPGDRGQHDSDGGWCREHVAANQNVALATLQELAADKDDVMARRNAANNPVLDDQSLWMMIEDKDDLTAYAARERLGLIPKPRPNTFARPVNIPVIDPKSGRIIKP</sequence>
<reference evidence="1 2" key="1">
    <citation type="submission" date="2018-10" db="EMBL/GenBank/DDBJ databases">
        <title>Genomic Encyclopedia of Type Strains, Phase IV (KMG-IV): sequencing the most valuable type-strain genomes for metagenomic binning, comparative biology and taxonomic classification.</title>
        <authorList>
            <person name="Goeker M."/>
        </authorList>
    </citation>
    <scope>NUCLEOTIDE SEQUENCE [LARGE SCALE GENOMIC DNA]</scope>
    <source>
        <strain evidence="1 2">DSM 25586</strain>
    </source>
</reference>
<comment type="caution">
    <text evidence="1">The sequence shown here is derived from an EMBL/GenBank/DDBJ whole genome shotgun (WGS) entry which is preliminary data.</text>
</comment>
<gene>
    <name evidence="1" type="ORF">C8D78_0130</name>
</gene>
<proteinExistence type="predicted"/>